<dbReference type="Pfam" id="PF13637">
    <property type="entry name" value="Ank_4"/>
    <property type="match status" value="1"/>
</dbReference>
<feature type="repeat" description="ANK" evidence="3">
    <location>
        <begin position="475"/>
        <end position="516"/>
    </location>
</feature>
<feature type="repeat" description="ANK" evidence="3">
    <location>
        <begin position="442"/>
        <end position="474"/>
    </location>
</feature>
<evidence type="ECO:0000256" key="3">
    <source>
        <dbReference type="PROSITE-ProRule" id="PRU00023"/>
    </source>
</evidence>
<protein>
    <submittedName>
        <fullName evidence="4">Ankyrin repeat-containing domain protein</fullName>
    </submittedName>
</protein>
<dbReference type="Proteomes" id="UP000700596">
    <property type="component" value="Unassembled WGS sequence"/>
</dbReference>
<gene>
    <name evidence="4" type="ORF">B0J11DRAFT_282999</name>
</gene>
<keyword evidence="1" id="KW-0677">Repeat</keyword>
<evidence type="ECO:0000313" key="5">
    <source>
        <dbReference type="Proteomes" id="UP000700596"/>
    </source>
</evidence>
<feature type="repeat" description="ANK" evidence="3">
    <location>
        <begin position="60"/>
        <end position="92"/>
    </location>
</feature>
<dbReference type="Pfam" id="PF12796">
    <property type="entry name" value="Ank_2"/>
    <property type="match status" value="2"/>
</dbReference>
<sequence length="591" mass="63992">MGTSSEMSTTEVYTRTPSVDDYTVRDHDLVIHKAAYNGDVPTLASLLASTPEDLEVRNSTGCTPLHLAIRKDHAEAVQLLLSAGADPTLEDEFNPALMQAADAIHLSASFNSREAMAILIDHGVPLPASVLCVAASLNHVDYVRTLLHIMFSREVEFSDASRLQGIRDALERAALCWHVDTVRILLSVDELPQAGRKEHQVALNNALINTVTFYDCDDGCRSGCTDWYWCYENQCVGQQKPHDRQFNTMRTLLEAGADVNAKRSGEKNTVLGCVLTTYRVPRGVILFLLQHGVDVVTSTGDRAPIFEIVSDSEDDPTIVEAFLVAGASAATVADKNTTLLHETTQSTIAEVLIRFGADVHARTETWETPLHSACTHESSGVATVLISHGAEVNATTVDGWTPLISIGAGPNTVSRGGPLERLQLANLLVEYGADVKSTTLSGHITSLHRAVEHHDAEMVAFLVEKRADVNARTVKSRSALHIACATPSSWGYASKSMVQIAQILIDNGAEIEAKDDTGATPLLLAVKSSHTGEVNVELINVLLDKGADRDAKDGGGMSVIEWMTQKEVNLNENGIVQNNAAAMWSFNLDEW</sequence>
<evidence type="ECO:0000256" key="1">
    <source>
        <dbReference type="ARBA" id="ARBA00022737"/>
    </source>
</evidence>
<feature type="repeat" description="ANK" evidence="3">
    <location>
        <begin position="517"/>
        <end position="554"/>
    </location>
</feature>
<dbReference type="PROSITE" id="PS50297">
    <property type="entry name" value="ANK_REP_REGION"/>
    <property type="match status" value="4"/>
</dbReference>
<keyword evidence="2 3" id="KW-0040">ANK repeat</keyword>
<dbReference type="InterPro" id="IPR002110">
    <property type="entry name" value="Ankyrin_rpt"/>
</dbReference>
<dbReference type="SUPFAM" id="SSF48403">
    <property type="entry name" value="Ankyrin repeat"/>
    <property type="match status" value="2"/>
</dbReference>
<feature type="repeat" description="ANK" evidence="3">
    <location>
        <begin position="365"/>
        <end position="397"/>
    </location>
</feature>
<organism evidence="4 5">
    <name type="scientific">Dendryphion nanum</name>
    <dbReference type="NCBI Taxonomy" id="256645"/>
    <lineage>
        <taxon>Eukaryota</taxon>
        <taxon>Fungi</taxon>
        <taxon>Dikarya</taxon>
        <taxon>Ascomycota</taxon>
        <taxon>Pezizomycotina</taxon>
        <taxon>Dothideomycetes</taxon>
        <taxon>Pleosporomycetidae</taxon>
        <taxon>Pleosporales</taxon>
        <taxon>Torulaceae</taxon>
        <taxon>Dendryphion</taxon>
    </lineage>
</organism>
<evidence type="ECO:0000313" key="4">
    <source>
        <dbReference type="EMBL" id="KAH7126684.1"/>
    </source>
</evidence>
<dbReference type="PANTHER" id="PTHR24198:SF165">
    <property type="entry name" value="ANKYRIN REPEAT-CONTAINING PROTEIN-RELATED"/>
    <property type="match status" value="1"/>
</dbReference>
<dbReference type="PANTHER" id="PTHR24198">
    <property type="entry name" value="ANKYRIN REPEAT AND PROTEIN KINASE DOMAIN-CONTAINING PROTEIN"/>
    <property type="match status" value="1"/>
</dbReference>
<reference evidence="4" key="1">
    <citation type="journal article" date="2021" name="Nat. Commun.">
        <title>Genetic determinants of endophytism in the Arabidopsis root mycobiome.</title>
        <authorList>
            <person name="Mesny F."/>
            <person name="Miyauchi S."/>
            <person name="Thiergart T."/>
            <person name="Pickel B."/>
            <person name="Atanasova L."/>
            <person name="Karlsson M."/>
            <person name="Huettel B."/>
            <person name="Barry K.W."/>
            <person name="Haridas S."/>
            <person name="Chen C."/>
            <person name="Bauer D."/>
            <person name="Andreopoulos W."/>
            <person name="Pangilinan J."/>
            <person name="LaButti K."/>
            <person name="Riley R."/>
            <person name="Lipzen A."/>
            <person name="Clum A."/>
            <person name="Drula E."/>
            <person name="Henrissat B."/>
            <person name="Kohler A."/>
            <person name="Grigoriev I.V."/>
            <person name="Martin F.M."/>
            <person name="Hacquard S."/>
        </authorList>
    </citation>
    <scope>NUCLEOTIDE SEQUENCE</scope>
    <source>
        <strain evidence="4">MPI-CAGE-CH-0243</strain>
    </source>
</reference>
<dbReference type="InterPro" id="IPR036770">
    <property type="entry name" value="Ankyrin_rpt-contain_sf"/>
</dbReference>
<comment type="caution">
    <text evidence="4">The sequence shown here is derived from an EMBL/GenBank/DDBJ whole genome shotgun (WGS) entry which is preliminary data.</text>
</comment>
<keyword evidence="5" id="KW-1185">Reference proteome</keyword>
<name>A0A9P9DV19_9PLEO</name>
<dbReference type="Gene3D" id="1.25.40.20">
    <property type="entry name" value="Ankyrin repeat-containing domain"/>
    <property type="match status" value="2"/>
</dbReference>
<proteinExistence type="predicted"/>
<dbReference type="Pfam" id="PF00023">
    <property type="entry name" value="Ank"/>
    <property type="match status" value="1"/>
</dbReference>
<dbReference type="PRINTS" id="PR01415">
    <property type="entry name" value="ANKYRIN"/>
</dbReference>
<dbReference type="SMART" id="SM00248">
    <property type="entry name" value="ANK"/>
    <property type="match status" value="10"/>
</dbReference>
<dbReference type="AlphaFoldDB" id="A0A9P9DV19"/>
<accession>A0A9P9DV19</accession>
<dbReference type="EMBL" id="JAGMWT010000006">
    <property type="protein sequence ID" value="KAH7126684.1"/>
    <property type="molecule type" value="Genomic_DNA"/>
</dbReference>
<dbReference type="OrthoDB" id="3769352at2759"/>
<evidence type="ECO:0000256" key="2">
    <source>
        <dbReference type="ARBA" id="ARBA00023043"/>
    </source>
</evidence>
<dbReference type="PROSITE" id="PS50088">
    <property type="entry name" value="ANK_REPEAT"/>
    <property type="match status" value="5"/>
</dbReference>